<keyword evidence="7" id="KW-0436">Ligase</keyword>
<keyword evidence="3 5" id="KW-1133">Transmembrane helix</keyword>
<feature type="domain" description="O-antigen ligase-related" evidence="6">
    <location>
        <begin position="250"/>
        <end position="395"/>
    </location>
</feature>
<feature type="transmembrane region" description="Helical" evidence="5">
    <location>
        <begin position="220"/>
        <end position="239"/>
    </location>
</feature>
<dbReference type="Pfam" id="PF04932">
    <property type="entry name" value="Wzy_C"/>
    <property type="match status" value="1"/>
</dbReference>
<feature type="transmembrane region" description="Helical" evidence="5">
    <location>
        <begin position="14"/>
        <end position="34"/>
    </location>
</feature>
<feature type="transmembrane region" description="Helical" evidence="5">
    <location>
        <begin position="447"/>
        <end position="463"/>
    </location>
</feature>
<dbReference type="EMBL" id="CABIKM010000019">
    <property type="protein sequence ID" value="VUZ84848.1"/>
    <property type="molecule type" value="Genomic_DNA"/>
</dbReference>
<evidence type="ECO:0000259" key="6">
    <source>
        <dbReference type="Pfam" id="PF04932"/>
    </source>
</evidence>
<feature type="transmembrane region" description="Helical" evidence="5">
    <location>
        <begin position="41"/>
        <end position="69"/>
    </location>
</feature>
<evidence type="ECO:0000313" key="8">
    <source>
        <dbReference type="Proteomes" id="UP000334340"/>
    </source>
</evidence>
<name>A0A564ZJX6_9BACT</name>
<comment type="subcellular location">
    <subcellularLocation>
        <location evidence="1">Membrane</location>
        <topology evidence="1">Multi-pass membrane protein</topology>
    </subcellularLocation>
</comment>
<evidence type="ECO:0000256" key="2">
    <source>
        <dbReference type="ARBA" id="ARBA00022692"/>
    </source>
</evidence>
<evidence type="ECO:0000256" key="5">
    <source>
        <dbReference type="SAM" id="Phobius"/>
    </source>
</evidence>
<dbReference type="GO" id="GO:0016020">
    <property type="term" value="C:membrane"/>
    <property type="evidence" value="ECO:0007669"/>
    <property type="project" value="UniProtKB-SubCell"/>
</dbReference>
<keyword evidence="4 5" id="KW-0472">Membrane</keyword>
<evidence type="ECO:0000256" key="4">
    <source>
        <dbReference type="ARBA" id="ARBA00023136"/>
    </source>
</evidence>
<feature type="transmembrane region" description="Helical" evidence="5">
    <location>
        <begin position="113"/>
        <end position="129"/>
    </location>
</feature>
<reference evidence="7 8" key="1">
    <citation type="submission" date="2019-07" db="EMBL/GenBank/DDBJ databases">
        <authorList>
            <person name="Cremers G."/>
        </authorList>
    </citation>
    <scope>NUCLEOTIDE SEQUENCE [LARGE SCALE GENOMIC DNA]</scope>
</reference>
<keyword evidence="8" id="KW-1185">Reference proteome</keyword>
<keyword evidence="2 5" id="KW-0812">Transmembrane</keyword>
<feature type="transmembrane region" description="Helical" evidence="5">
    <location>
        <begin position="288"/>
        <end position="307"/>
    </location>
</feature>
<organism evidence="7 8">
    <name type="scientific">Candidatus Methylomirabilis lanthanidiphila</name>
    <dbReference type="NCBI Taxonomy" id="2211376"/>
    <lineage>
        <taxon>Bacteria</taxon>
        <taxon>Candidatus Methylomirabilota</taxon>
        <taxon>Candidatus Methylomirabilia</taxon>
        <taxon>Candidatus Methylomirabilales</taxon>
        <taxon>Candidatus Methylomirabilaceae</taxon>
        <taxon>Candidatus Methylomirabilis</taxon>
    </lineage>
</organism>
<evidence type="ECO:0000313" key="7">
    <source>
        <dbReference type="EMBL" id="VUZ84848.1"/>
    </source>
</evidence>
<proteinExistence type="predicted"/>
<dbReference type="Proteomes" id="UP000334340">
    <property type="component" value="Unassembled WGS sequence"/>
</dbReference>
<dbReference type="InterPro" id="IPR007016">
    <property type="entry name" value="O-antigen_ligase-rel_domated"/>
</dbReference>
<feature type="transmembrane region" description="Helical" evidence="5">
    <location>
        <begin position="81"/>
        <end position="101"/>
    </location>
</feature>
<accession>A0A564ZJX6</accession>
<dbReference type="PANTHER" id="PTHR37422:SF13">
    <property type="entry name" value="LIPOPOLYSACCHARIDE BIOSYNTHESIS PROTEIN PA4999-RELATED"/>
    <property type="match status" value="1"/>
</dbReference>
<sequence>MQISAARSTAMEPWALGAGGLCLALLVGGVAYLGGPVLVPVVIVAIVMGSVILFRPEVGVLVLLATFLFKYPKFLEGSGWLTINNLLGLTLSAVLLATVAVRKQLWFLKAPQVQMFLLLGLVMYVNWLFVARIEAPAHLSRLDLTGSDVERYITRLAFLTFFVAFIRTSRQLLLVTGVLLIAIFLTVPNAILHSLTAAGKVETLRAAATTGIEAARNSNYLAFICLMGITLIWFALVEYRGRLLRLLGSLAILTLVLTIVLSGSRAGLINLTLLPLLLLGQSGLRRGQVAAVIFLLVLSISVSLVLVPQPVLQRLGTILPTYEGEAVSRSTELRLLMQHMGLTRFWENPFIGVGIGNLRWMNAMDPTSGGIPLAAHNAYLLALAEGGIVLLAAYLLLFWQTFRDLGKALTLSTLAPEVYLRWLILATRTNLILLMVFSFFTDTWKEFYYLLILGTTAVLSQLYRKAAEQS</sequence>
<gene>
    <name evidence="7" type="ORF">MELA_01223</name>
</gene>
<evidence type="ECO:0000256" key="3">
    <source>
        <dbReference type="ARBA" id="ARBA00022989"/>
    </source>
</evidence>
<dbReference type="InterPro" id="IPR051533">
    <property type="entry name" value="WaaL-like"/>
</dbReference>
<feature type="transmembrane region" description="Helical" evidence="5">
    <location>
        <begin position="246"/>
        <end position="268"/>
    </location>
</feature>
<feature type="transmembrane region" description="Helical" evidence="5">
    <location>
        <begin position="419"/>
        <end position="440"/>
    </location>
</feature>
<dbReference type="PANTHER" id="PTHR37422">
    <property type="entry name" value="TEICHURONIC ACID BIOSYNTHESIS PROTEIN TUAE"/>
    <property type="match status" value="1"/>
</dbReference>
<feature type="transmembrane region" description="Helical" evidence="5">
    <location>
        <begin position="378"/>
        <end position="399"/>
    </location>
</feature>
<dbReference type="GO" id="GO:0016874">
    <property type="term" value="F:ligase activity"/>
    <property type="evidence" value="ECO:0007669"/>
    <property type="project" value="UniProtKB-KW"/>
</dbReference>
<dbReference type="AlphaFoldDB" id="A0A564ZJX6"/>
<protein>
    <submittedName>
        <fullName evidence="7">O-Antigen ligase</fullName>
    </submittedName>
</protein>
<feature type="transmembrane region" description="Helical" evidence="5">
    <location>
        <begin position="173"/>
        <end position="192"/>
    </location>
</feature>
<evidence type="ECO:0000256" key="1">
    <source>
        <dbReference type="ARBA" id="ARBA00004141"/>
    </source>
</evidence>